<dbReference type="Proteomes" id="UP000094385">
    <property type="component" value="Unassembled WGS sequence"/>
</dbReference>
<evidence type="ECO:0000313" key="11">
    <source>
        <dbReference type="Proteomes" id="UP000094385"/>
    </source>
</evidence>
<dbReference type="PANTHER" id="PTHR15944">
    <property type="entry name" value="FARNESYLCYSTEINE LYASE"/>
    <property type="match status" value="1"/>
</dbReference>
<accession>A0A1E3QBS2</accession>
<dbReference type="STRING" id="675824.A0A1E3QBS2"/>
<keyword evidence="11" id="KW-1185">Reference proteome</keyword>
<keyword evidence="7" id="KW-0325">Glycoprotein</keyword>
<dbReference type="GO" id="GO:0030327">
    <property type="term" value="P:prenylated protein catabolic process"/>
    <property type="evidence" value="ECO:0007669"/>
    <property type="project" value="TreeGrafter"/>
</dbReference>
<reference evidence="10 11" key="1">
    <citation type="journal article" date="2016" name="Proc. Natl. Acad. Sci. U.S.A.">
        <title>Comparative genomics of biotechnologically important yeasts.</title>
        <authorList>
            <person name="Riley R."/>
            <person name="Haridas S."/>
            <person name="Wolfe K.H."/>
            <person name="Lopes M.R."/>
            <person name="Hittinger C.T."/>
            <person name="Goeker M."/>
            <person name="Salamov A.A."/>
            <person name="Wisecaver J.H."/>
            <person name="Long T.M."/>
            <person name="Calvey C.H."/>
            <person name="Aerts A.L."/>
            <person name="Barry K.W."/>
            <person name="Choi C."/>
            <person name="Clum A."/>
            <person name="Coughlan A.Y."/>
            <person name="Deshpande S."/>
            <person name="Douglass A.P."/>
            <person name="Hanson S.J."/>
            <person name="Klenk H.-P."/>
            <person name="LaButti K.M."/>
            <person name="Lapidus A."/>
            <person name="Lindquist E.A."/>
            <person name="Lipzen A.M."/>
            <person name="Meier-Kolthoff J.P."/>
            <person name="Ohm R.A."/>
            <person name="Otillar R.P."/>
            <person name="Pangilinan J.L."/>
            <person name="Peng Y."/>
            <person name="Rokas A."/>
            <person name="Rosa C.A."/>
            <person name="Scheuner C."/>
            <person name="Sibirny A.A."/>
            <person name="Slot J.C."/>
            <person name="Stielow J.B."/>
            <person name="Sun H."/>
            <person name="Kurtzman C.P."/>
            <person name="Blackwell M."/>
            <person name="Grigoriev I.V."/>
            <person name="Jeffries T.W."/>
        </authorList>
    </citation>
    <scope>NUCLEOTIDE SEQUENCE [LARGE SCALE GENOMIC DNA]</scope>
    <source>
        <strain evidence="10 11">NRRL Y-11557</strain>
    </source>
</reference>
<dbReference type="Gene3D" id="3.50.50.60">
    <property type="entry name" value="FAD/NAD(P)-binding domain"/>
    <property type="match status" value="2"/>
</dbReference>
<comment type="similarity">
    <text evidence="2">Belongs to the prenylcysteine oxidase family.</text>
</comment>
<feature type="signal peptide" evidence="8">
    <location>
        <begin position="1"/>
        <end position="23"/>
    </location>
</feature>
<dbReference type="PIRSF" id="PIRSF036292">
    <property type="entry name" value="Prenylcysteine_oxidase"/>
    <property type="match status" value="1"/>
</dbReference>
<dbReference type="PANTHER" id="PTHR15944:SF0">
    <property type="entry name" value="PRENYLCYSTEINE LYASE DOMAIN-CONTAINING PROTEIN"/>
    <property type="match status" value="1"/>
</dbReference>
<keyword evidence="6" id="KW-0560">Oxidoreductase</keyword>
<evidence type="ECO:0000256" key="3">
    <source>
        <dbReference type="ARBA" id="ARBA00022630"/>
    </source>
</evidence>
<dbReference type="GO" id="GO:0030328">
    <property type="term" value="P:prenylcysteine catabolic process"/>
    <property type="evidence" value="ECO:0007669"/>
    <property type="project" value="InterPro"/>
</dbReference>
<feature type="domain" description="Prenylcysteine lyase" evidence="9">
    <location>
        <begin position="149"/>
        <end position="489"/>
    </location>
</feature>
<gene>
    <name evidence="10" type="ORF">LIPSTDRAFT_69345</name>
</gene>
<dbReference type="GO" id="GO:0001735">
    <property type="term" value="F:prenylcysteine oxidase activity"/>
    <property type="evidence" value="ECO:0007669"/>
    <property type="project" value="InterPro"/>
</dbReference>
<name>A0A1E3QBS2_LIPST</name>
<dbReference type="EMBL" id="KV454291">
    <property type="protein sequence ID" value="ODQ75153.1"/>
    <property type="molecule type" value="Genomic_DNA"/>
</dbReference>
<dbReference type="SUPFAM" id="SSF51971">
    <property type="entry name" value="Nucleotide-binding domain"/>
    <property type="match status" value="1"/>
</dbReference>
<evidence type="ECO:0000256" key="7">
    <source>
        <dbReference type="ARBA" id="ARBA00023180"/>
    </source>
</evidence>
<dbReference type="Pfam" id="PF13450">
    <property type="entry name" value="NAD_binding_8"/>
    <property type="match status" value="1"/>
</dbReference>
<keyword evidence="3" id="KW-0285">Flavoprotein</keyword>
<evidence type="ECO:0000256" key="1">
    <source>
        <dbReference type="ARBA" id="ARBA00001974"/>
    </source>
</evidence>
<evidence type="ECO:0000259" key="9">
    <source>
        <dbReference type="Pfam" id="PF07156"/>
    </source>
</evidence>
<evidence type="ECO:0000256" key="5">
    <source>
        <dbReference type="ARBA" id="ARBA00022827"/>
    </source>
</evidence>
<keyword evidence="4 8" id="KW-0732">Signal</keyword>
<comment type="cofactor">
    <cofactor evidence="1">
        <name>FAD</name>
        <dbReference type="ChEBI" id="CHEBI:57692"/>
    </cofactor>
</comment>
<evidence type="ECO:0000256" key="6">
    <source>
        <dbReference type="ARBA" id="ARBA00023002"/>
    </source>
</evidence>
<dbReference type="InterPro" id="IPR010795">
    <property type="entry name" value="Prenylcys_lyase"/>
</dbReference>
<dbReference type="InterPro" id="IPR017046">
    <property type="entry name" value="Prenylcysteine_Oxase1"/>
</dbReference>
<evidence type="ECO:0000256" key="2">
    <source>
        <dbReference type="ARBA" id="ARBA00009967"/>
    </source>
</evidence>
<evidence type="ECO:0000256" key="4">
    <source>
        <dbReference type="ARBA" id="ARBA00022729"/>
    </source>
</evidence>
<evidence type="ECO:0000256" key="8">
    <source>
        <dbReference type="SAM" id="SignalP"/>
    </source>
</evidence>
<organism evidence="10 11">
    <name type="scientific">Lipomyces starkeyi NRRL Y-11557</name>
    <dbReference type="NCBI Taxonomy" id="675824"/>
    <lineage>
        <taxon>Eukaryota</taxon>
        <taxon>Fungi</taxon>
        <taxon>Dikarya</taxon>
        <taxon>Ascomycota</taxon>
        <taxon>Saccharomycotina</taxon>
        <taxon>Lipomycetes</taxon>
        <taxon>Lipomycetales</taxon>
        <taxon>Lipomycetaceae</taxon>
        <taxon>Lipomyces</taxon>
    </lineage>
</organism>
<dbReference type="OrthoDB" id="437369at2759"/>
<dbReference type="AlphaFoldDB" id="A0A1E3QBS2"/>
<dbReference type="InterPro" id="IPR036188">
    <property type="entry name" value="FAD/NAD-bd_sf"/>
</dbReference>
<sequence>MLYVMRCLAVLIVLAVVWQQVFGAVSSGPINQETAKEKIAIIGAGAGGSSSAYYLQRYSNYSYDITVFERNCYIGGRSTTINVHDDPRWPVEVGASVFVKVNCNLAAAAREFGLKVQSYNSGKVRRKDGLAIEDSFGIWDGRKLVFTASSESSWQRTIKLLYQYGTAPIRARLLSKKTSASFLAFYSQDYFPFVNLTEISRSRDLTNITSATTFDYCTGHGLSARYVNDIVQAATIVNYAQYVKRIHALGGFVCLAVDEALEIEGGNWQIFEKMLQKSGATVRLGTAVSEIDTSTKRSGKWKINIADSDKVEEFDQVIIAAPYYQTGIGGVPLRIKDAPYMTLYVTLVTSTKRLSSTYFGLKPGVPVPTMILTTLPDDDQAGSNMRPWFNSISVIRYIPDREEYVYKIFSASRITPEFLRLIFDKGAEFSWMYEKIWNAYPRLDPISNFSDWKVDNGGIWYLNGIEQFISTMETSSLAGANVAALIVGANNKTVVSVP</sequence>
<proteinExistence type="inferred from homology"/>
<dbReference type="Pfam" id="PF07156">
    <property type="entry name" value="Prenylcys_lyase"/>
    <property type="match status" value="1"/>
</dbReference>
<evidence type="ECO:0000313" key="10">
    <source>
        <dbReference type="EMBL" id="ODQ75153.1"/>
    </source>
</evidence>
<feature type="chain" id="PRO_5009134212" description="Prenylcysteine lyase domain-containing protein" evidence="8">
    <location>
        <begin position="24"/>
        <end position="498"/>
    </location>
</feature>
<keyword evidence="5" id="KW-0274">FAD</keyword>
<protein>
    <recommendedName>
        <fullName evidence="9">Prenylcysteine lyase domain-containing protein</fullName>
    </recommendedName>
</protein>